<evidence type="ECO:0000256" key="1">
    <source>
        <dbReference type="SAM" id="MobiDB-lite"/>
    </source>
</evidence>
<feature type="compositionally biased region" description="Basic and acidic residues" evidence="1">
    <location>
        <begin position="46"/>
        <end position="65"/>
    </location>
</feature>
<dbReference type="RefSeq" id="XP_014159837.1">
    <property type="nucleotide sequence ID" value="XM_014304362.1"/>
</dbReference>
<feature type="region of interest" description="Disordered" evidence="1">
    <location>
        <begin position="44"/>
        <end position="70"/>
    </location>
</feature>
<dbReference type="Proteomes" id="UP000054560">
    <property type="component" value="Unassembled WGS sequence"/>
</dbReference>
<evidence type="ECO:0000313" key="3">
    <source>
        <dbReference type="Proteomes" id="UP000054560"/>
    </source>
</evidence>
<sequence>MESVKALVEGLPDLSLLDHDGKSAVAVAKDENEEVSIFLATHLQKAKSDSEHGDSEQLSRADEHGRKQRGAMRDLAAQLLATRRQMSERDRLEEMKLDALISERDQIFGELRATKSMLEEKEWEDKQKYSVLTDEKNKMAGELAVSSSDHDEVDIFSFF</sequence>
<accession>A0A0L0GAB1</accession>
<reference evidence="2 3" key="1">
    <citation type="submission" date="2011-02" db="EMBL/GenBank/DDBJ databases">
        <title>The Genome Sequence of Sphaeroforma arctica JP610.</title>
        <authorList>
            <consortium name="The Broad Institute Genome Sequencing Platform"/>
            <person name="Russ C."/>
            <person name="Cuomo C."/>
            <person name="Young S.K."/>
            <person name="Zeng Q."/>
            <person name="Gargeya S."/>
            <person name="Alvarado L."/>
            <person name="Berlin A."/>
            <person name="Chapman S.B."/>
            <person name="Chen Z."/>
            <person name="Freedman E."/>
            <person name="Gellesch M."/>
            <person name="Goldberg J."/>
            <person name="Griggs A."/>
            <person name="Gujja S."/>
            <person name="Heilman E."/>
            <person name="Heiman D."/>
            <person name="Howarth C."/>
            <person name="Mehta T."/>
            <person name="Neiman D."/>
            <person name="Pearson M."/>
            <person name="Roberts A."/>
            <person name="Saif S."/>
            <person name="Shea T."/>
            <person name="Shenoy N."/>
            <person name="Sisk P."/>
            <person name="Stolte C."/>
            <person name="Sykes S."/>
            <person name="White J."/>
            <person name="Yandava C."/>
            <person name="Burger G."/>
            <person name="Gray M.W."/>
            <person name="Holland P.W.H."/>
            <person name="King N."/>
            <person name="Lang F.B.F."/>
            <person name="Roger A.J."/>
            <person name="Ruiz-Trillo I."/>
            <person name="Haas B."/>
            <person name="Nusbaum C."/>
            <person name="Birren B."/>
        </authorList>
    </citation>
    <scope>NUCLEOTIDE SEQUENCE [LARGE SCALE GENOMIC DNA]</scope>
    <source>
        <strain evidence="2 3">JP610</strain>
    </source>
</reference>
<dbReference type="GeneID" id="25902386"/>
<name>A0A0L0GAB1_9EUKA</name>
<proteinExistence type="predicted"/>
<organism evidence="2 3">
    <name type="scientific">Sphaeroforma arctica JP610</name>
    <dbReference type="NCBI Taxonomy" id="667725"/>
    <lineage>
        <taxon>Eukaryota</taxon>
        <taxon>Ichthyosporea</taxon>
        <taxon>Ichthyophonida</taxon>
        <taxon>Sphaeroforma</taxon>
    </lineage>
</organism>
<dbReference type="AlphaFoldDB" id="A0A0L0GAB1"/>
<evidence type="ECO:0000313" key="2">
    <source>
        <dbReference type="EMBL" id="KNC85935.1"/>
    </source>
</evidence>
<keyword evidence="3" id="KW-1185">Reference proteome</keyword>
<gene>
    <name evidence="2" type="ORF">SARC_01882</name>
</gene>
<dbReference type="EMBL" id="KQ241676">
    <property type="protein sequence ID" value="KNC85935.1"/>
    <property type="molecule type" value="Genomic_DNA"/>
</dbReference>
<protein>
    <submittedName>
        <fullName evidence="2">Uncharacterized protein</fullName>
    </submittedName>
</protein>